<evidence type="ECO:0000256" key="1">
    <source>
        <dbReference type="ARBA" id="ARBA00022723"/>
    </source>
</evidence>
<keyword evidence="2" id="KW-0408">Iron</keyword>
<dbReference type="Gene3D" id="3.30.70.20">
    <property type="match status" value="1"/>
</dbReference>
<dbReference type="GO" id="GO:0046872">
    <property type="term" value="F:metal ion binding"/>
    <property type="evidence" value="ECO:0007669"/>
    <property type="project" value="UniProtKB-KW"/>
</dbReference>
<evidence type="ECO:0000313" key="6">
    <source>
        <dbReference type="Proteomes" id="UP000514720"/>
    </source>
</evidence>
<organism evidence="5 6">
    <name type="scientific">Candidatus Xianfuyuplasma coldseepsis</name>
    <dbReference type="NCBI Taxonomy" id="2782163"/>
    <lineage>
        <taxon>Bacteria</taxon>
        <taxon>Bacillati</taxon>
        <taxon>Mycoplasmatota</taxon>
        <taxon>Mollicutes</taxon>
        <taxon>Candidatus Izemoplasmatales</taxon>
        <taxon>Candidatus Izemoplasmataceae</taxon>
        <taxon>Candidatus Xianfuyuplasma</taxon>
    </lineage>
</organism>
<dbReference type="RefSeq" id="WP_258877296.1">
    <property type="nucleotide sequence ID" value="NZ_CP048914.1"/>
</dbReference>
<dbReference type="Proteomes" id="UP000514720">
    <property type="component" value="Chromosome"/>
</dbReference>
<feature type="domain" description="4Fe-4S ferredoxin-type" evidence="4">
    <location>
        <begin position="58"/>
        <end position="87"/>
    </location>
</feature>
<protein>
    <submittedName>
        <fullName evidence="5">4Fe-4S ferredoxin</fullName>
    </submittedName>
</protein>
<reference evidence="5 6" key="1">
    <citation type="submission" date="2020-02" db="EMBL/GenBank/DDBJ databases">
        <authorList>
            <person name="Zheng R.K."/>
            <person name="Sun C.M."/>
        </authorList>
    </citation>
    <scope>NUCLEOTIDE SEQUENCE [LARGE SCALE GENOMIC DNA]</scope>
    <source>
        <strain evidence="6">zrk13</strain>
    </source>
</reference>
<accession>A0A7L7KUQ1</accession>
<dbReference type="AlphaFoldDB" id="A0A7L7KUQ1"/>
<dbReference type="EMBL" id="CP048914">
    <property type="protein sequence ID" value="QMS85498.1"/>
    <property type="molecule type" value="Genomic_DNA"/>
</dbReference>
<dbReference type="Pfam" id="PF00037">
    <property type="entry name" value="Fer4"/>
    <property type="match status" value="1"/>
</dbReference>
<evidence type="ECO:0000259" key="4">
    <source>
        <dbReference type="PROSITE" id="PS51379"/>
    </source>
</evidence>
<keyword evidence="6" id="KW-1185">Reference proteome</keyword>
<evidence type="ECO:0000256" key="3">
    <source>
        <dbReference type="ARBA" id="ARBA00023014"/>
    </source>
</evidence>
<evidence type="ECO:0000256" key="2">
    <source>
        <dbReference type="ARBA" id="ARBA00023004"/>
    </source>
</evidence>
<dbReference type="InterPro" id="IPR017900">
    <property type="entry name" value="4Fe4S_Fe_S_CS"/>
</dbReference>
<dbReference type="KEGG" id="xcl:G4Z02_07000"/>
<dbReference type="GO" id="GO:0051536">
    <property type="term" value="F:iron-sulfur cluster binding"/>
    <property type="evidence" value="ECO:0007669"/>
    <property type="project" value="UniProtKB-KW"/>
</dbReference>
<name>A0A7L7KUQ1_9MOLU</name>
<dbReference type="PROSITE" id="PS00198">
    <property type="entry name" value="4FE4S_FER_1"/>
    <property type="match status" value="1"/>
</dbReference>
<dbReference type="PROSITE" id="PS51379">
    <property type="entry name" value="4FE4S_FER_2"/>
    <property type="match status" value="1"/>
</dbReference>
<keyword evidence="1" id="KW-0479">Metal-binding</keyword>
<proteinExistence type="predicted"/>
<dbReference type="InterPro" id="IPR017896">
    <property type="entry name" value="4Fe4S_Fe-S-bd"/>
</dbReference>
<evidence type="ECO:0000313" key="5">
    <source>
        <dbReference type="EMBL" id="QMS85498.1"/>
    </source>
</evidence>
<keyword evidence="3" id="KW-0411">Iron-sulfur</keyword>
<sequence length="159" mass="17601">MLNKNGVPSKDLILSRFPDNDILVKPKAITECYEEIPCNPCSTSCPFHAITVGDDINTPPQVDFELCTGCGICVYNCPGLAIFTVQIKGDYAIYKIPYEFVPRPQKGDIMDAVNRNGDVIGQCLIEKVTFGAKQDKTALLQVQVPVTLLHEFITVRRPL</sequence>
<dbReference type="SUPFAM" id="SSF54862">
    <property type="entry name" value="4Fe-4S ferredoxins"/>
    <property type="match status" value="1"/>
</dbReference>
<gene>
    <name evidence="5" type="ORF">G4Z02_07000</name>
</gene>